<organism evidence="2">
    <name type="scientific">Tuwongella immobilis</name>
    <dbReference type="NCBI Taxonomy" id="692036"/>
    <lineage>
        <taxon>Bacteria</taxon>
        <taxon>Pseudomonadati</taxon>
        <taxon>Planctomycetota</taxon>
        <taxon>Planctomycetia</taxon>
        <taxon>Gemmatales</taxon>
        <taxon>Gemmataceae</taxon>
        <taxon>Tuwongella</taxon>
    </lineage>
</organism>
<dbReference type="EMBL" id="LR586016">
    <property type="protein sequence ID" value="VIP03882.1"/>
    <property type="molecule type" value="Genomic_DNA"/>
</dbReference>
<keyword evidence="1" id="KW-0472">Membrane</keyword>
<evidence type="ECO:0000313" key="2">
    <source>
        <dbReference type="EMBL" id="VIP03882.1"/>
    </source>
</evidence>
<keyword evidence="1" id="KW-0812">Transmembrane</keyword>
<feature type="transmembrane region" description="Helical" evidence="1">
    <location>
        <begin position="73"/>
        <end position="100"/>
    </location>
</feature>
<sequence length="1101" mass="123038">MATDQQPGSSAAPIDPRLQDPLRQLRGSIRKYVLLEGIALVGTFLALWLWIGLLVDYGLFRLTLWDWVMELPWGVRASVLGGIVLVLVTLVVTRVISLLLGEFSDRSLALVLEKRFPEILGDRLMTAIDLADPATASRYGFSPELVQFTINEATMRVAQLPLNDVFDTVRLRRLIARPFLFLFGGLTVITGGIGIAAGMAGQGNFAIMSQRAMDVATIWGERNLLLQNTPWPRSVQLEVLDFDASGERKVPRDGSAVSIRVRADKWVIADESAFTGWRRIRWAEITPTLLGTAPVSLDPLRDLPLPTMSEGIRLPSDFPKTLEEWSNWPVDRVEQTLLQNLQIRDYVRNKMPADWFASLEQTFEQLTIAGQSPTNFRKFRLLEIPTEVTLESWGVKTSTEMPLRREDNNEFTGTLSELKESVWVRSSAGDAYSPKYRLTLVPPPQLVKLERDELRPAYLYYRPTSDGKAEGLRGLQQIFPNLGISLSGDRSRFEITQGTDFILRGTSDKVLQSVTLLPKAGKYPGIEANDSPLPIPLKLAEDQQSFEVPFQGATRVSRLTEFDLELFDIDNVRSKRAVQIQPMEDKAPEVEVSLEVIRRVGGVYMCTPAAMIPFTPESRVRDDHGLNRVDYRFSYLQLESPGVNSSRTTIAGGVLMLPTLQPNLGTMLHPVVYLREYGKLIKPATNVSLTRFESVDGFAELVKQRKPLTLANLKEVLKKPREANADDPIIHQFDFRSSGQQVFDLQKILPEMEVKVSSQVQPRYRIELSVTATDTNVEAFQPNVKSASVTPEGRVGENREVFNLLVVPEADLLVEISKEEEALAGRLDIILARLRDSQAKLTGIVDTLPTLPQEQMIPTSTRTAEITETVSKSKDMTTDLLKDFERILREYQYNRCSKNILDKVELQICVPLREAMRSDFPAVEDPLLSFNEELGNLRKPEVSVGVRARDALRQLIQRLERVRAGMGEVTDEKKVIAAIQEIIKGQENQIGPQLQRILASASEDLLAPKIIETPAVTVNSLGTTKGKLVIDFGLEFEGEMTLKLEAPANSEIKVPAELKVKSTEEPLTVEFEVKGGTKKGDFAIKVVPSVGRPVTVIVTVK</sequence>
<proteinExistence type="predicted"/>
<dbReference type="EMBL" id="LR593887">
    <property type="protein sequence ID" value="VTS05131.1"/>
    <property type="molecule type" value="Genomic_DNA"/>
</dbReference>
<protein>
    <recommendedName>
        <fullName evidence="4">DUF4175 family protein</fullName>
    </recommendedName>
</protein>
<accession>A0A6C2YSM8</accession>
<feature type="transmembrane region" description="Helical" evidence="1">
    <location>
        <begin position="32"/>
        <end position="53"/>
    </location>
</feature>
<gene>
    <name evidence="2" type="ORF">GMBLW1_00780</name>
</gene>
<dbReference type="InParanoid" id="A0A6C2YSM8"/>
<keyword evidence="3" id="KW-1185">Reference proteome</keyword>
<feature type="transmembrane region" description="Helical" evidence="1">
    <location>
        <begin position="179"/>
        <end position="201"/>
    </location>
</feature>
<dbReference type="Proteomes" id="UP000464378">
    <property type="component" value="Chromosome"/>
</dbReference>
<dbReference type="KEGG" id="tim:GMBLW1_00780"/>
<evidence type="ECO:0008006" key="4">
    <source>
        <dbReference type="Google" id="ProtNLM"/>
    </source>
</evidence>
<keyword evidence="1" id="KW-1133">Transmembrane helix</keyword>
<name>A0A6C2YSM8_9BACT</name>
<evidence type="ECO:0000313" key="3">
    <source>
        <dbReference type="Proteomes" id="UP000464378"/>
    </source>
</evidence>
<evidence type="ECO:0000256" key="1">
    <source>
        <dbReference type="SAM" id="Phobius"/>
    </source>
</evidence>
<reference evidence="2" key="1">
    <citation type="submission" date="2019-04" db="EMBL/GenBank/DDBJ databases">
        <authorList>
            <consortium name="Science for Life Laboratories"/>
        </authorList>
    </citation>
    <scope>NUCLEOTIDE SEQUENCE</scope>
    <source>
        <strain evidence="2">MBLW1</strain>
    </source>
</reference>
<dbReference type="AlphaFoldDB" id="A0A6C2YSM8"/>
<dbReference type="RefSeq" id="WP_162659029.1">
    <property type="nucleotide sequence ID" value="NZ_LR593887.1"/>
</dbReference>